<dbReference type="GO" id="GO:0003743">
    <property type="term" value="F:translation initiation factor activity"/>
    <property type="evidence" value="ECO:0007669"/>
    <property type="project" value="TreeGrafter"/>
</dbReference>
<dbReference type="PANTHER" id="PTHR23253">
    <property type="entry name" value="EUKARYOTIC TRANSLATION INITIATION FACTOR 4 GAMMA"/>
    <property type="match status" value="1"/>
</dbReference>
<dbReference type="AlphaFoldDB" id="A0A9D4HI67"/>
<reference evidence="2" key="1">
    <citation type="journal article" date="2019" name="bioRxiv">
        <title>The Genome of the Zebra Mussel, Dreissena polymorpha: A Resource for Invasive Species Research.</title>
        <authorList>
            <person name="McCartney M.A."/>
            <person name="Auch B."/>
            <person name="Kono T."/>
            <person name="Mallez S."/>
            <person name="Zhang Y."/>
            <person name="Obille A."/>
            <person name="Becker A."/>
            <person name="Abrahante J.E."/>
            <person name="Garbe J."/>
            <person name="Badalamenti J.P."/>
            <person name="Herman A."/>
            <person name="Mangelson H."/>
            <person name="Liachko I."/>
            <person name="Sullivan S."/>
            <person name="Sone E.D."/>
            <person name="Koren S."/>
            <person name="Silverstein K.A.T."/>
            <person name="Beckman K.B."/>
            <person name="Gohl D.M."/>
        </authorList>
    </citation>
    <scope>NUCLEOTIDE SEQUENCE</scope>
    <source>
        <strain evidence="2">Duluth1</strain>
        <tissue evidence="2">Whole animal</tissue>
    </source>
</reference>
<comment type="caution">
    <text evidence="2">The sequence shown here is derived from an EMBL/GenBank/DDBJ whole genome shotgun (WGS) entry which is preliminary data.</text>
</comment>
<dbReference type="Pfam" id="PF02854">
    <property type="entry name" value="MIF4G"/>
    <property type="match status" value="1"/>
</dbReference>
<dbReference type="Proteomes" id="UP000828390">
    <property type="component" value="Unassembled WGS sequence"/>
</dbReference>
<dbReference type="PANTHER" id="PTHR23253:SF78">
    <property type="entry name" value="EUKARYOTIC TRANSLATION INITIATION FACTOR 4G1, ISOFORM B-RELATED"/>
    <property type="match status" value="1"/>
</dbReference>
<proteinExistence type="predicted"/>
<dbReference type="SUPFAM" id="SSF48371">
    <property type="entry name" value="ARM repeat"/>
    <property type="match status" value="1"/>
</dbReference>
<evidence type="ECO:0000313" key="2">
    <source>
        <dbReference type="EMBL" id="KAH3718399.1"/>
    </source>
</evidence>
<gene>
    <name evidence="2" type="ORF">DPMN_061203</name>
</gene>
<dbReference type="InterPro" id="IPR003890">
    <property type="entry name" value="MIF4G-like_typ-3"/>
</dbReference>
<protein>
    <recommendedName>
        <fullName evidence="1">MIF4G domain-containing protein</fullName>
    </recommendedName>
</protein>
<dbReference type="GO" id="GO:0003729">
    <property type="term" value="F:mRNA binding"/>
    <property type="evidence" value="ECO:0007669"/>
    <property type="project" value="TreeGrafter"/>
</dbReference>
<reference evidence="2" key="2">
    <citation type="submission" date="2020-11" db="EMBL/GenBank/DDBJ databases">
        <authorList>
            <person name="McCartney M.A."/>
            <person name="Auch B."/>
            <person name="Kono T."/>
            <person name="Mallez S."/>
            <person name="Becker A."/>
            <person name="Gohl D.M."/>
            <person name="Silverstein K.A.T."/>
            <person name="Koren S."/>
            <person name="Bechman K.B."/>
            <person name="Herman A."/>
            <person name="Abrahante J.E."/>
            <person name="Garbe J."/>
        </authorList>
    </citation>
    <scope>NUCLEOTIDE SEQUENCE</scope>
    <source>
        <strain evidence="2">Duluth1</strain>
        <tissue evidence="2">Whole animal</tissue>
    </source>
</reference>
<accession>A0A9D4HI67</accession>
<keyword evidence="3" id="KW-1185">Reference proteome</keyword>
<organism evidence="2 3">
    <name type="scientific">Dreissena polymorpha</name>
    <name type="common">Zebra mussel</name>
    <name type="synonym">Mytilus polymorpha</name>
    <dbReference type="NCBI Taxonomy" id="45954"/>
    <lineage>
        <taxon>Eukaryota</taxon>
        <taxon>Metazoa</taxon>
        <taxon>Spiralia</taxon>
        <taxon>Lophotrochozoa</taxon>
        <taxon>Mollusca</taxon>
        <taxon>Bivalvia</taxon>
        <taxon>Autobranchia</taxon>
        <taxon>Heteroconchia</taxon>
        <taxon>Euheterodonta</taxon>
        <taxon>Imparidentia</taxon>
        <taxon>Neoheterodontei</taxon>
        <taxon>Myida</taxon>
        <taxon>Dreissenoidea</taxon>
        <taxon>Dreissenidae</taxon>
        <taxon>Dreissena</taxon>
    </lineage>
</organism>
<feature type="domain" description="MIF4G" evidence="1">
    <location>
        <begin position="281"/>
        <end position="373"/>
    </location>
</feature>
<dbReference type="Gene3D" id="1.25.40.180">
    <property type="match status" value="1"/>
</dbReference>
<sequence>MISELVKGPPPDLPQLSGRIQSILETLKKLQNNWTTNMLVLEASYNKQLHEIRETRQKMITILDEMEKICMNELYDKMTSLNACLKTDLDNSSMLQNELKRFSEAIHFTVDKGKAELAYIASKKSAVLIQKSETYLNEKYVEVNSILIFQANSDFQQYLFKLSGFQRIVPSKRVFAGIDSPEQVFSLKGMSTSREVLEDAELEEDESHIDLRFKCTEDQWSTPEDKKLNDFPLKLQLKSAATTKAKDLPDVVLHKAENAWKPGHLKPGKDAEVDEATELYKKIRSILNRLTPQKFKVLLPQMNGLKIDTESKLKGVIDIVFEKAISESNYSFAYATMCRCLSMLREQSDSNPNENVNFRAVLLTRCQREFEKDKSSAVGVVTKRVKLAKCDHCSKKF</sequence>
<dbReference type="EMBL" id="JAIWYP010000013">
    <property type="protein sequence ID" value="KAH3718399.1"/>
    <property type="molecule type" value="Genomic_DNA"/>
</dbReference>
<evidence type="ECO:0000259" key="1">
    <source>
        <dbReference type="Pfam" id="PF02854"/>
    </source>
</evidence>
<name>A0A9D4HI67_DREPO</name>
<dbReference type="GO" id="GO:0016281">
    <property type="term" value="C:eukaryotic translation initiation factor 4F complex"/>
    <property type="evidence" value="ECO:0007669"/>
    <property type="project" value="TreeGrafter"/>
</dbReference>
<dbReference type="InterPro" id="IPR016024">
    <property type="entry name" value="ARM-type_fold"/>
</dbReference>
<evidence type="ECO:0000313" key="3">
    <source>
        <dbReference type="Proteomes" id="UP000828390"/>
    </source>
</evidence>